<dbReference type="RefSeq" id="WP_344305258.1">
    <property type="nucleotide sequence ID" value="NZ_BAAAQQ010000013.1"/>
</dbReference>
<keyword evidence="2" id="KW-0963">Cytoplasm</keyword>
<evidence type="ECO:0000256" key="1">
    <source>
        <dbReference type="ARBA" id="ARBA00023125"/>
    </source>
</evidence>
<keyword evidence="6" id="KW-1185">Reference proteome</keyword>
<comment type="function">
    <text evidence="2">Binds to DNA and alters its conformation. May be involved in regulation of gene expression, nucleoid organization and DNA protection.</text>
</comment>
<sequence length="140" mass="14031">MSQNPFESLGAGGFDMNALLQQAQQLQEQLASAQDRLADTTVEGEVGGGTVKVTLTGTGELKAITIKQGVVDGSDDESLEELGDLIVAAYRDAKAKADDLVGEQMNPFGATGLMGPGVGGEGAGPVGFGLPPGPSGPSGQ</sequence>
<feature type="coiled-coil region" evidence="3">
    <location>
        <begin position="16"/>
        <end position="43"/>
    </location>
</feature>
<name>A0ABN2YU58_9ACTN</name>
<comment type="caution">
    <text evidence="5">The sequence shown here is derived from an EMBL/GenBank/DDBJ whole genome shotgun (WGS) entry which is preliminary data.</text>
</comment>
<dbReference type="Gene3D" id="3.30.1310.10">
    <property type="entry name" value="Nucleoid-associated protein YbaB-like domain"/>
    <property type="match status" value="1"/>
</dbReference>
<keyword evidence="1 2" id="KW-0238">DNA-binding</keyword>
<feature type="compositionally biased region" description="Pro residues" evidence="4">
    <location>
        <begin position="131"/>
        <end position="140"/>
    </location>
</feature>
<evidence type="ECO:0000313" key="6">
    <source>
        <dbReference type="Proteomes" id="UP001500575"/>
    </source>
</evidence>
<feature type="region of interest" description="Disordered" evidence="4">
    <location>
        <begin position="112"/>
        <end position="140"/>
    </location>
</feature>
<accession>A0ABN2YU58</accession>
<comment type="subunit">
    <text evidence="2">Homodimer.</text>
</comment>
<dbReference type="HAMAP" id="MF_00274">
    <property type="entry name" value="DNA_YbaB_EbfC"/>
    <property type="match status" value="1"/>
</dbReference>
<dbReference type="Proteomes" id="UP001500575">
    <property type="component" value="Unassembled WGS sequence"/>
</dbReference>
<evidence type="ECO:0000313" key="5">
    <source>
        <dbReference type="EMBL" id="GAA2132228.1"/>
    </source>
</evidence>
<comment type="subcellular location">
    <subcellularLocation>
        <location evidence="2">Cytoplasm</location>
        <location evidence="2">Nucleoid</location>
    </subcellularLocation>
</comment>
<organism evidence="5 6">
    <name type="scientific">Nocardioides bigeumensis</name>
    <dbReference type="NCBI Taxonomy" id="433657"/>
    <lineage>
        <taxon>Bacteria</taxon>
        <taxon>Bacillati</taxon>
        <taxon>Actinomycetota</taxon>
        <taxon>Actinomycetes</taxon>
        <taxon>Propionibacteriales</taxon>
        <taxon>Nocardioidaceae</taxon>
        <taxon>Nocardioides</taxon>
    </lineage>
</organism>
<feature type="compositionally biased region" description="Gly residues" evidence="4">
    <location>
        <begin position="112"/>
        <end position="127"/>
    </location>
</feature>
<evidence type="ECO:0000256" key="4">
    <source>
        <dbReference type="SAM" id="MobiDB-lite"/>
    </source>
</evidence>
<dbReference type="EMBL" id="BAAAQQ010000013">
    <property type="protein sequence ID" value="GAA2132228.1"/>
    <property type="molecule type" value="Genomic_DNA"/>
</dbReference>
<dbReference type="SUPFAM" id="SSF82607">
    <property type="entry name" value="YbaB-like"/>
    <property type="match status" value="1"/>
</dbReference>
<dbReference type="InterPro" id="IPR004401">
    <property type="entry name" value="YbaB/EbfC"/>
</dbReference>
<protein>
    <recommendedName>
        <fullName evidence="2">Nucleoid-associated protein GCM10009843_36550</fullName>
    </recommendedName>
</protein>
<dbReference type="InterPro" id="IPR036894">
    <property type="entry name" value="YbaB-like_sf"/>
</dbReference>
<gene>
    <name evidence="5" type="ORF">GCM10009843_36550</name>
</gene>
<evidence type="ECO:0000256" key="3">
    <source>
        <dbReference type="SAM" id="Coils"/>
    </source>
</evidence>
<evidence type="ECO:0000256" key="2">
    <source>
        <dbReference type="HAMAP-Rule" id="MF_00274"/>
    </source>
</evidence>
<dbReference type="PANTHER" id="PTHR33449:SF1">
    <property type="entry name" value="NUCLEOID-ASSOCIATED PROTEIN YBAB"/>
    <property type="match status" value="1"/>
</dbReference>
<dbReference type="Pfam" id="PF02575">
    <property type="entry name" value="YbaB_DNA_bd"/>
    <property type="match status" value="1"/>
</dbReference>
<reference evidence="5 6" key="1">
    <citation type="journal article" date="2019" name="Int. J. Syst. Evol. Microbiol.">
        <title>The Global Catalogue of Microorganisms (GCM) 10K type strain sequencing project: providing services to taxonomists for standard genome sequencing and annotation.</title>
        <authorList>
            <consortium name="The Broad Institute Genomics Platform"/>
            <consortium name="The Broad Institute Genome Sequencing Center for Infectious Disease"/>
            <person name="Wu L."/>
            <person name="Ma J."/>
        </authorList>
    </citation>
    <scope>NUCLEOTIDE SEQUENCE [LARGE SCALE GENOMIC DNA]</scope>
    <source>
        <strain evidence="5 6">JCM 16021</strain>
    </source>
</reference>
<comment type="similarity">
    <text evidence="2">Belongs to the YbaB/EbfC family.</text>
</comment>
<dbReference type="NCBIfam" id="TIGR00103">
    <property type="entry name" value="DNA_YbaB_EbfC"/>
    <property type="match status" value="1"/>
</dbReference>
<dbReference type="PANTHER" id="PTHR33449">
    <property type="entry name" value="NUCLEOID-ASSOCIATED PROTEIN YBAB"/>
    <property type="match status" value="1"/>
</dbReference>
<proteinExistence type="inferred from homology"/>
<keyword evidence="3" id="KW-0175">Coiled coil</keyword>